<sequence length="123" mass="13024">MALPQRDTIPESLHARKFFRDSDVSGVNSALTLSTEVGLLRRIISVDVVYSGSATANVDITVNSGLGAGYDNLRQTIALSGARYAFWVPDEEVLLWPDDVLDVLTGAGGAGVTSTVVIETEAV</sequence>
<gene>
    <name evidence="1" type="ORF">LCGC14_2991950</name>
</gene>
<accession>A0A0F8X3H1</accession>
<reference evidence="1" key="1">
    <citation type="journal article" date="2015" name="Nature">
        <title>Complex archaea that bridge the gap between prokaryotes and eukaryotes.</title>
        <authorList>
            <person name="Spang A."/>
            <person name="Saw J.H."/>
            <person name="Jorgensen S.L."/>
            <person name="Zaremba-Niedzwiedzka K."/>
            <person name="Martijn J."/>
            <person name="Lind A.E."/>
            <person name="van Eijk R."/>
            <person name="Schleper C."/>
            <person name="Guy L."/>
            <person name="Ettema T.J."/>
        </authorList>
    </citation>
    <scope>NUCLEOTIDE SEQUENCE</scope>
</reference>
<comment type="caution">
    <text evidence="1">The sequence shown here is derived from an EMBL/GenBank/DDBJ whole genome shotgun (WGS) entry which is preliminary data.</text>
</comment>
<organism evidence="1">
    <name type="scientific">marine sediment metagenome</name>
    <dbReference type="NCBI Taxonomy" id="412755"/>
    <lineage>
        <taxon>unclassified sequences</taxon>
        <taxon>metagenomes</taxon>
        <taxon>ecological metagenomes</taxon>
    </lineage>
</organism>
<dbReference type="EMBL" id="LAZR01061393">
    <property type="protein sequence ID" value="KKK63667.1"/>
    <property type="molecule type" value="Genomic_DNA"/>
</dbReference>
<proteinExistence type="predicted"/>
<dbReference type="AlphaFoldDB" id="A0A0F8X3H1"/>
<name>A0A0F8X3H1_9ZZZZ</name>
<protein>
    <submittedName>
        <fullName evidence="1">Uncharacterized protein</fullName>
    </submittedName>
</protein>
<evidence type="ECO:0000313" key="1">
    <source>
        <dbReference type="EMBL" id="KKK63667.1"/>
    </source>
</evidence>